<keyword evidence="1" id="KW-1133">Transmembrane helix</keyword>
<keyword evidence="1" id="KW-0472">Membrane</keyword>
<protein>
    <submittedName>
        <fullName evidence="2">Unplaced genomic scaffold scaffold_200, whole genome shotgun sequence</fullName>
    </submittedName>
</protein>
<keyword evidence="3" id="KW-1185">Reference proteome</keyword>
<evidence type="ECO:0000256" key="1">
    <source>
        <dbReference type="SAM" id="Phobius"/>
    </source>
</evidence>
<dbReference type="Proteomes" id="UP000054538">
    <property type="component" value="Unassembled WGS sequence"/>
</dbReference>
<evidence type="ECO:0000313" key="3">
    <source>
        <dbReference type="Proteomes" id="UP000054538"/>
    </source>
</evidence>
<dbReference type="AlphaFoldDB" id="A0A0D0E9G1"/>
<reference evidence="2 3" key="1">
    <citation type="submission" date="2014-04" db="EMBL/GenBank/DDBJ databases">
        <authorList>
            <consortium name="DOE Joint Genome Institute"/>
            <person name="Kuo A."/>
            <person name="Kohler A."/>
            <person name="Jargeat P."/>
            <person name="Nagy L.G."/>
            <person name="Floudas D."/>
            <person name="Copeland A."/>
            <person name="Barry K.W."/>
            <person name="Cichocki N."/>
            <person name="Veneault-Fourrey C."/>
            <person name="LaButti K."/>
            <person name="Lindquist E.A."/>
            <person name="Lipzen A."/>
            <person name="Lundell T."/>
            <person name="Morin E."/>
            <person name="Murat C."/>
            <person name="Sun H."/>
            <person name="Tunlid A."/>
            <person name="Henrissat B."/>
            <person name="Grigoriev I.V."/>
            <person name="Hibbett D.S."/>
            <person name="Martin F."/>
            <person name="Nordberg H.P."/>
            <person name="Cantor M.N."/>
            <person name="Hua S.X."/>
        </authorList>
    </citation>
    <scope>NUCLEOTIDE SEQUENCE [LARGE SCALE GENOMIC DNA]</scope>
    <source>
        <strain evidence="2 3">Ve08.2h10</strain>
    </source>
</reference>
<keyword evidence="1" id="KW-0812">Transmembrane</keyword>
<name>A0A0D0E9G1_9AGAM</name>
<feature type="transmembrane region" description="Helical" evidence="1">
    <location>
        <begin position="54"/>
        <end position="78"/>
    </location>
</feature>
<gene>
    <name evidence="2" type="ORF">PAXRUDRAFT_361692</name>
</gene>
<accession>A0A0D0E9G1</accession>
<reference evidence="3" key="2">
    <citation type="submission" date="2015-01" db="EMBL/GenBank/DDBJ databases">
        <title>Evolutionary Origins and Diversification of the Mycorrhizal Mutualists.</title>
        <authorList>
            <consortium name="DOE Joint Genome Institute"/>
            <consortium name="Mycorrhizal Genomics Consortium"/>
            <person name="Kohler A."/>
            <person name="Kuo A."/>
            <person name="Nagy L.G."/>
            <person name="Floudas D."/>
            <person name="Copeland A."/>
            <person name="Barry K.W."/>
            <person name="Cichocki N."/>
            <person name="Veneault-Fourrey C."/>
            <person name="LaButti K."/>
            <person name="Lindquist E.A."/>
            <person name="Lipzen A."/>
            <person name="Lundell T."/>
            <person name="Morin E."/>
            <person name="Murat C."/>
            <person name="Riley R."/>
            <person name="Ohm R."/>
            <person name="Sun H."/>
            <person name="Tunlid A."/>
            <person name="Henrissat B."/>
            <person name="Grigoriev I.V."/>
            <person name="Hibbett D.S."/>
            <person name="Martin F."/>
        </authorList>
    </citation>
    <scope>NUCLEOTIDE SEQUENCE [LARGE SCALE GENOMIC DNA]</scope>
    <source>
        <strain evidence="3">Ve08.2h10</strain>
    </source>
</reference>
<dbReference type="EMBL" id="KN825022">
    <property type="protein sequence ID" value="KIK95765.1"/>
    <property type="molecule type" value="Genomic_DNA"/>
</dbReference>
<sequence length="90" mass="10316">MRLRPLLRPAHLSTSMISFLYICLLPYAFPLMPSFSSVPPFIPPMPSSLSMPPIIPPMLSFLFMPHYILYAFPCTYVFPPRPSLYAYQST</sequence>
<evidence type="ECO:0000313" key="2">
    <source>
        <dbReference type="EMBL" id="KIK95765.1"/>
    </source>
</evidence>
<feature type="transmembrane region" description="Helical" evidence="1">
    <location>
        <begin position="12"/>
        <end position="29"/>
    </location>
</feature>
<proteinExistence type="predicted"/>
<dbReference type="InParanoid" id="A0A0D0E9G1"/>
<dbReference type="HOGENOM" id="CLU_2441501_0_0_1"/>
<organism evidence="2 3">
    <name type="scientific">Paxillus rubicundulus Ve08.2h10</name>
    <dbReference type="NCBI Taxonomy" id="930991"/>
    <lineage>
        <taxon>Eukaryota</taxon>
        <taxon>Fungi</taxon>
        <taxon>Dikarya</taxon>
        <taxon>Basidiomycota</taxon>
        <taxon>Agaricomycotina</taxon>
        <taxon>Agaricomycetes</taxon>
        <taxon>Agaricomycetidae</taxon>
        <taxon>Boletales</taxon>
        <taxon>Paxilineae</taxon>
        <taxon>Paxillaceae</taxon>
        <taxon>Paxillus</taxon>
    </lineage>
</organism>